<dbReference type="EMBL" id="UINC01181308">
    <property type="protein sequence ID" value="SVD90940.1"/>
    <property type="molecule type" value="Genomic_DNA"/>
</dbReference>
<dbReference type="AlphaFoldDB" id="A0A382Z6M6"/>
<proteinExistence type="predicted"/>
<accession>A0A382Z6M6</accession>
<reference evidence="1" key="1">
    <citation type="submission" date="2018-05" db="EMBL/GenBank/DDBJ databases">
        <authorList>
            <person name="Lanie J.A."/>
            <person name="Ng W.-L."/>
            <person name="Kazmierczak K.M."/>
            <person name="Andrzejewski T.M."/>
            <person name="Davidsen T.M."/>
            <person name="Wayne K.J."/>
            <person name="Tettelin H."/>
            <person name="Glass J.I."/>
            <person name="Rusch D."/>
            <person name="Podicherti R."/>
            <person name="Tsui H.-C.T."/>
            <person name="Winkler M.E."/>
        </authorList>
    </citation>
    <scope>NUCLEOTIDE SEQUENCE</scope>
</reference>
<name>A0A382Z6M6_9ZZZZ</name>
<protein>
    <submittedName>
        <fullName evidence="1">Uncharacterized protein</fullName>
    </submittedName>
</protein>
<evidence type="ECO:0000313" key="1">
    <source>
        <dbReference type="EMBL" id="SVD90940.1"/>
    </source>
</evidence>
<sequence>MIFQASKLGLCFFACLTMARPADAGG</sequence>
<gene>
    <name evidence="1" type="ORF">METZ01_LOCUS443794</name>
</gene>
<feature type="non-terminal residue" evidence="1">
    <location>
        <position position="26"/>
    </location>
</feature>
<organism evidence="1">
    <name type="scientific">marine metagenome</name>
    <dbReference type="NCBI Taxonomy" id="408172"/>
    <lineage>
        <taxon>unclassified sequences</taxon>
        <taxon>metagenomes</taxon>
        <taxon>ecological metagenomes</taxon>
    </lineage>
</organism>